<evidence type="ECO:0000313" key="2">
    <source>
        <dbReference type="EMBL" id="MDQ0163092.1"/>
    </source>
</evidence>
<feature type="transmembrane region" description="Helical" evidence="1">
    <location>
        <begin position="69"/>
        <end position="88"/>
    </location>
</feature>
<organism evidence="2 3">
    <name type="scientific">Aeribacillus alveayuensis</name>
    <dbReference type="NCBI Taxonomy" id="279215"/>
    <lineage>
        <taxon>Bacteria</taxon>
        <taxon>Bacillati</taxon>
        <taxon>Bacillota</taxon>
        <taxon>Bacilli</taxon>
        <taxon>Bacillales</taxon>
        <taxon>Bacillaceae</taxon>
        <taxon>Aeribacillus</taxon>
    </lineage>
</organism>
<sequence length="160" mass="17136">MKKYTYMVMLIAISVVGGMIKVPAIVGSVALDSFPALLASILLGPVQGGIVAFLGHFASSFVAGFPLGVFHLVIALEMLIILFVFGHLYKKFHKFVAYGFVIIANAFIAPLPFYFLMGKAFFVTIVPALLVSTLINVAIASLLSSKLILALAKQKGEKLS</sequence>
<keyword evidence="1" id="KW-0812">Transmembrane</keyword>
<dbReference type="Pfam" id="PF12822">
    <property type="entry name" value="ECF_trnsprt"/>
    <property type="match status" value="1"/>
</dbReference>
<evidence type="ECO:0000256" key="1">
    <source>
        <dbReference type="SAM" id="Phobius"/>
    </source>
</evidence>
<dbReference type="InterPro" id="IPR024529">
    <property type="entry name" value="ECF_trnsprt_substrate-spec"/>
</dbReference>
<keyword evidence="1" id="KW-1133">Transmembrane helix</keyword>
<accession>A0ABT9VQ25</accession>
<dbReference type="EMBL" id="JAUSTR010000010">
    <property type="protein sequence ID" value="MDQ0163092.1"/>
    <property type="molecule type" value="Genomic_DNA"/>
</dbReference>
<name>A0ABT9VQ25_9BACI</name>
<evidence type="ECO:0000313" key="3">
    <source>
        <dbReference type="Proteomes" id="UP001225646"/>
    </source>
</evidence>
<protein>
    <submittedName>
        <fullName evidence="2">Membrane protein</fullName>
    </submittedName>
</protein>
<keyword evidence="3" id="KW-1185">Reference proteome</keyword>
<feature type="transmembrane region" description="Helical" evidence="1">
    <location>
        <begin position="6"/>
        <end position="24"/>
    </location>
</feature>
<feature type="transmembrane region" description="Helical" evidence="1">
    <location>
        <begin position="95"/>
        <end position="115"/>
    </location>
</feature>
<feature type="transmembrane region" description="Helical" evidence="1">
    <location>
        <begin position="121"/>
        <end position="143"/>
    </location>
</feature>
<proteinExistence type="predicted"/>
<dbReference type="RefSeq" id="WP_044747560.1">
    <property type="nucleotide sequence ID" value="NZ_JAUSTR010000010.1"/>
</dbReference>
<gene>
    <name evidence="2" type="ORF">J2S06_002170</name>
</gene>
<dbReference type="Proteomes" id="UP001225646">
    <property type="component" value="Unassembled WGS sequence"/>
</dbReference>
<feature type="transmembrane region" description="Helical" evidence="1">
    <location>
        <begin position="36"/>
        <end position="57"/>
    </location>
</feature>
<comment type="caution">
    <text evidence="2">The sequence shown here is derived from an EMBL/GenBank/DDBJ whole genome shotgun (WGS) entry which is preliminary data.</text>
</comment>
<dbReference type="Gene3D" id="1.10.1760.20">
    <property type="match status" value="1"/>
</dbReference>
<reference evidence="2 3" key="1">
    <citation type="submission" date="2023-07" db="EMBL/GenBank/DDBJ databases">
        <title>Genomic Encyclopedia of Type Strains, Phase IV (KMG-IV): sequencing the most valuable type-strain genomes for metagenomic binning, comparative biology and taxonomic classification.</title>
        <authorList>
            <person name="Goeker M."/>
        </authorList>
    </citation>
    <scope>NUCLEOTIDE SEQUENCE [LARGE SCALE GENOMIC DNA]</scope>
    <source>
        <strain evidence="2 3">DSM 19092</strain>
    </source>
</reference>
<keyword evidence="1" id="KW-0472">Membrane</keyword>